<feature type="compositionally biased region" description="Low complexity" evidence="1">
    <location>
        <begin position="454"/>
        <end position="475"/>
    </location>
</feature>
<evidence type="ECO:0000256" key="1">
    <source>
        <dbReference type="SAM" id="MobiDB-lite"/>
    </source>
</evidence>
<keyword evidence="3" id="KW-1185">Reference proteome</keyword>
<sequence length="814" mass="92312">MASQNTHSFTASGFGGMEETLQRELDAVQAIYFPPQLDSYSSSDSDGESSDDDRNGDSDMLFDKPTTLTQNSHESLHQNPDTCDSVCAFLHDRGVEEEVVKRFQSEKMDAPAVLSAPEGLLEHLGLSKAGDRLNLVAYCKTTHEKPNESQQKKKALLEAFLSRKKMKNLFFPDGQSLFGKADDMLMDLANFKDEKISDTITVGADCTVPFNVANYMEAHKIKTVRLYLRSKLLTTDSNDDLYHSPFDIKEVMPPVELNEGSSLIGQTDEDRKALKEEQDEAYRVSLLTDEKGCADLERKIHDEKCKERLQRARMERVLPEPSSDFVTVKIRHPSLGLQSRKFPTHTLMNSVYDWAGSLATEPEHFTLNDPLGKMLLPISELDDRCTLTMIESQEGTPSLLSSDDEVDFLGFGPAVDTSEFSELFTEFDEPDIQGSRDAQYSVSHASARQKNLQQTQAPSISSASAISDSSAQPQPPSISIRFIRIRRVQIMSDMIEVFKDRSVMEARLKVTMINAHGQEEAGSDENGVFRDALSAFWSAFENSCIVGEDERIPVIRHDYQCPGWEAIARILVKGFYQLNFFPAKLNQAFIIATLFGENEVSQEVLLNSFLSYLSRHERALVENALRHSLNDEQSEEWLDFLDRFGCKQEPTPEQIRDTILEIAHKEQIQAGQYIIDCWHEPCRSLKTVIFNVSELVNVLNRAIPTNKKVIDLLEVIPEPQNNGQRESNSYFKRYLRGLDTERLMKVLRFLTGATVICMDKIKVTFTSLDGFERRPVAHTCEPSLELPSTYRNFPEFRQEINNILDSEFWEMDIA</sequence>
<feature type="compositionally biased region" description="Polar residues" evidence="1">
    <location>
        <begin position="436"/>
        <end position="453"/>
    </location>
</feature>
<organism evidence="2 3">
    <name type="scientific">Porites evermanni</name>
    <dbReference type="NCBI Taxonomy" id="104178"/>
    <lineage>
        <taxon>Eukaryota</taxon>
        <taxon>Metazoa</taxon>
        <taxon>Cnidaria</taxon>
        <taxon>Anthozoa</taxon>
        <taxon>Hexacorallia</taxon>
        <taxon>Scleractinia</taxon>
        <taxon>Fungiina</taxon>
        <taxon>Poritidae</taxon>
        <taxon>Porites</taxon>
    </lineage>
</organism>
<reference evidence="2 3" key="1">
    <citation type="submission" date="2022-05" db="EMBL/GenBank/DDBJ databases">
        <authorList>
            <consortium name="Genoscope - CEA"/>
            <person name="William W."/>
        </authorList>
    </citation>
    <scope>NUCLEOTIDE SEQUENCE [LARGE SCALE GENOMIC DNA]</scope>
</reference>
<comment type="caution">
    <text evidence="2">The sequence shown here is derived from an EMBL/GenBank/DDBJ whole genome shotgun (WGS) entry which is preliminary data.</text>
</comment>
<dbReference type="Proteomes" id="UP001159427">
    <property type="component" value="Unassembled WGS sequence"/>
</dbReference>
<feature type="region of interest" description="Disordered" evidence="1">
    <location>
        <begin position="435"/>
        <end position="475"/>
    </location>
</feature>
<dbReference type="Gene3D" id="1.10.150.50">
    <property type="entry name" value="Transcription Factor, Ets-1"/>
    <property type="match status" value="1"/>
</dbReference>
<evidence type="ECO:0008006" key="4">
    <source>
        <dbReference type="Google" id="ProtNLM"/>
    </source>
</evidence>
<proteinExistence type="predicted"/>
<evidence type="ECO:0000313" key="2">
    <source>
        <dbReference type="EMBL" id="CAH3017061.1"/>
    </source>
</evidence>
<dbReference type="EMBL" id="CALNXI010000053">
    <property type="protein sequence ID" value="CAH3017061.1"/>
    <property type="molecule type" value="Genomic_DNA"/>
</dbReference>
<accession>A0ABN8LIX7</accession>
<protein>
    <recommendedName>
        <fullName evidence="4">HECT domain-containing protein</fullName>
    </recommendedName>
</protein>
<feature type="region of interest" description="Disordered" evidence="1">
    <location>
        <begin position="36"/>
        <end position="65"/>
    </location>
</feature>
<dbReference type="SUPFAM" id="SSF56204">
    <property type="entry name" value="Hect, E3 ligase catalytic domain"/>
    <property type="match status" value="1"/>
</dbReference>
<dbReference type="InterPro" id="IPR035983">
    <property type="entry name" value="Hect_E3_ubiquitin_ligase"/>
</dbReference>
<name>A0ABN8LIX7_9CNID</name>
<evidence type="ECO:0000313" key="3">
    <source>
        <dbReference type="Proteomes" id="UP001159427"/>
    </source>
</evidence>
<gene>
    <name evidence="2" type="ORF">PEVE_00034739</name>
</gene>
<dbReference type="InterPro" id="IPR013761">
    <property type="entry name" value="SAM/pointed_sf"/>
</dbReference>